<keyword evidence="4" id="KW-1185">Reference proteome</keyword>
<name>A0AAW1NJ85_SAPOF</name>
<dbReference type="Gene3D" id="3.40.50.1820">
    <property type="entry name" value="alpha/beta hydrolase"/>
    <property type="match status" value="1"/>
</dbReference>
<reference evidence="3" key="1">
    <citation type="submission" date="2024-03" db="EMBL/GenBank/DDBJ databases">
        <title>WGS assembly of Saponaria officinalis var. Norfolk2.</title>
        <authorList>
            <person name="Jenkins J."/>
            <person name="Shu S."/>
            <person name="Grimwood J."/>
            <person name="Barry K."/>
            <person name="Goodstein D."/>
            <person name="Schmutz J."/>
            <person name="Leebens-Mack J."/>
            <person name="Osbourn A."/>
        </authorList>
    </citation>
    <scope>NUCLEOTIDE SEQUENCE [LARGE SCALE GENOMIC DNA]</scope>
    <source>
        <strain evidence="3">JIC</strain>
    </source>
</reference>
<dbReference type="PANTHER" id="PTHR10992">
    <property type="entry name" value="METHYLESTERASE FAMILY MEMBER"/>
    <property type="match status" value="1"/>
</dbReference>
<evidence type="ECO:0000313" key="3">
    <source>
        <dbReference type="EMBL" id="KAK9757488.1"/>
    </source>
</evidence>
<dbReference type="Proteomes" id="UP001443914">
    <property type="component" value="Unassembled WGS sequence"/>
</dbReference>
<dbReference type="GO" id="GO:0080031">
    <property type="term" value="F:methyl salicylate esterase activity"/>
    <property type="evidence" value="ECO:0007669"/>
    <property type="project" value="TreeGrafter"/>
</dbReference>
<proteinExistence type="predicted"/>
<sequence>MSTTTLATSRQHFVLVHGSGHGAWCWYKVRPVLESLGHTVTCIDLKGSGDDPSDPKSVLSFEDYNKPLVDLLSSPSLHQKVILVGHSAGGISVSRTIHKFPEKIRVAVFIAGIMLNLGFQTPQDLKDGGPDLTGMEDKIEYEFGKGVDQPPTTAFLKPEFQRNHFYHLSPLEDCTLAEMRIRPCPMAPIGAKWEENKESNRVPRVYIKTSQDKALKPEQQDAMIKKWPPSQVYTIDTDHSPFFSTPSLLCDLLANIALSF</sequence>
<dbReference type="SUPFAM" id="SSF53474">
    <property type="entry name" value="alpha/beta-Hydrolases"/>
    <property type="match status" value="1"/>
</dbReference>
<dbReference type="InterPro" id="IPR000073">
    <property type="entry name" value="AB_hydrolase_1"/>
</dbReference>
<dbReference type="Pfam" id="PF12697">
    <property type="entry name" value="Abhydrolase_6"/>
    <property type="match status" value="1"/>
</dbReference>
<dbReference type="EMBL" id="JBDFQZ010000001">
    <property type="protein sequence ID" value="KAK9757488.1"/>
    <property type="molecule type" value="Genomic_DNA"/>
</dbReference>
<evidence type="ECO:0000256" key="1">
    <source>
        <dbReference type="ARBA" id="ARBA00022801"/>
    </source>
</evidence>
<evidence type="ECO:0000259" key="2">
    <source>
        <dbReference type="Pfam" id="PF12697"/>
    </source>
</evidence>
<feature type="domain" description="AB hydrolase-1" evidence="2">
    <location>
        <begin position="13"/>
        <end position="249"/>
    </location>
</feature>
<keyword evidence="1" id="KW-0378">Hydrolase</keyword>
<comment type="caution">
    <text evidence="3">The sequence shown here is derived from an EMBL/GenBank/DDBJ whole genome shotgun (WGS) entry which is preliminary data.</text>
</comment>
<protein>
    <recommendedName>
        <fullName evidence="2">AB hydrolase-1 domain-containing protein</fullName>
    </recommendedName>
</protein>
<dbReference type="GO" id="GO:0080030">
    <property type="term" value="F:methyl indole-3-acetate esterase activity"/>
    <property type="evidence" value="ECO:0007669"/>
    <property type="project" value="TreeGrafter"/>
</dbReference>
<dbReference type="InterPro" id="IPR029058">
    <property type="entry name" value="AB_hydrolase_fold"/>
</dbReference>
<dbReference type="PANTHER" id="PTHR10992:SF1032">
    <property type="entry name" value="METHYLESTERASE 17"/>
    <property type="match status" value="1"/>
</dbReference>
<dbReference type="GO" id="GO:0009696">
    <property type="term" value="P:salicylic acid metabolic process"/>
    <property type="evidence" value="ECO:0007669"/>
    <property type="project" value="TreeGrafter"/>
</dbReference>
<organism evidence="3 4">
    <name type="scientific">Saponaria officinalis</name>
    <name type="common">Common soapwort</name>
    <name type="synonym">Lychnis saponaria</name>
    <dbReference type="NCBI Taxonomy" id="3572"/>
    <lineage>
        <taxon>Eukaryota</taxon>
        <taxon>Viridiplantae</taxon>
        <taxon>Streptophyta</taxon>
        <taxon>Embryophyta</taxon>
        <taxon>Tracheophyta</taxon>
        <taxon>Spermatophyta</taxon>
        <taxon>Magnoliopsida</taxon>
        <taxon>eudicotyledons</taxon>
        <taxon>Gunneridae</taxon>
        <taxon>Pentapetalae</taxon>
        <taxon>Caryophyllales</taxon>
        <taxon>Caryophyllaceae</taxon>
        <taxon>Caryophylleae</taxon>
        <taxon>Saponaria</taxon>
    </lineage>
</organism>
<dbReference type="FunFam" id="3.40.50.1820:FF:000025">
    <property type="entry name" value="putative methylesterase 11, chloroplastic"/>
    <property type="match status" value="1"/>
</dbReference>
<dbReference type="InterPro" id="IPR045889">
    <property type="entry name" value="MES/HNL"/>
</dbReference>
<gene>
    <name evidence="3" type="ORF">RND81_01G165600</name>
</gene>
<dbReference type="GO" id="GO:0009694">
    <property type="term" value="P:jasmonic acid metabolic process"/>
    <property type="evidence" value="ECO:0007669"/>
    <property type="project" value="TreeGrafter"/>
</dbReference>
<accession>A0AAW1NJ85</accession>
<dbReference type="AlphaFoldDB" id="A0AAW1NJ85"/>
<evidence type="ECO:0000313" key="4">
    <source>
        <dbReference type="Proteomes" id="UP001443914"/>
    </source>
</evidence>
<dbReference type="GO" id="GO:0080032">
    <property type="term" value="F:methyl jasmonate esterase activity"/>
    <property type="evidence" value="ECO:0007669"/>
    <property type="project" value="TreeGrafter"/>
</dbReference>